<keyword evidence="2" id="KW-0547">Nucleotide-binding</keyword>
<dbReference type="InterPro" id="IPR027417">
    <property type="entry name" value="P-loop_NTPase"/>
</dbReference>
<accession>A0A097QV50</accession>
<keyword evidence="3" id="KW-0067">ATP-binding</keyword>
<keyword evidence="4" id="KW-1278">Translocase</keyword>
<dbReference type="CDD" id="cd03214">
    <property type="entry name" value="ABC_Iron-Siderophores_B12_Hemin"/>
    <property type="match status" value="1"/>
</dbReference>
<keyword evidence="1" id="KW-0813">Transport</keyword>
<proteinExistence type="predicted"/>
<gene>
    <name evidence="6" type="ORF">TEU_08415</name>
</gene>
<evidence type="ECO:0000256" key="1">
    <source>
        <dbReference type="ARBA" id="ARBA00022448"/>
    </source>
</evidence>
<evidence type="ECO:0000256" key="3">
    <source>
        <dbReference type="ARBA" id="ARBA00022840"/>
    </source>
</evidence>
<dbReference type="EMBL" id="CP008887">
    <property type="protein sequence ID" value="AIU70351.1"/>
    <property type="molecule type" value="Genomic_DNA"/>
</dbReference>
<dbReference type="PANTHER" id="PTHR42794">
    <property type="entry name" value="HEMIN IMPORT ATP-BINDING PROTEIN HMUV"/>
    <property type="match status" value="1"/>
</dbReference>
<keyword evidence="7" id="KW-1185">Reference proteome</keyword>
<reference evidence="6 7" key="1">
    <citation type="journal article" date="2015" name="Int. J. Syst. Evol. Microbiol.">
        <title>Thermococcus eurythermalis sp. nov., a conditional piezophilic hyperthermophilic archaeon with a wide temperature range isolated from an oil-immersed chimney in the Guaymas Basin.</title>
        <authorList>
            <person name="Zhao W."/>
            <person name="Zeng X."/>
            <person name="Xiao X."/>
        </authorList>
    </citation>
    <scope>NUCLEOTIDE SEQUENCE [LARGE SCALE GENOMIC DNA]</scope>
    <source>
        <strain evidence="6 7">A501</strain>
    </source>
</reference>
<dbReference type="InterPro" id="IPR003593">
    <property type="entry name" value="AAA+_ATPase"/>
</dbReference>
<dbReference type="InterPro" id="IPR003439">
    <property type="entry name" value="ABC_transporter-like_ATP-bd"/>
</dbReference>
<evidence type="ECO:0000313" key="6">
    <source>
        <dbReference type="EMBL" id="AIU70351.1"/>
    </source>
</evidence>
<protein>
    <submittedName>
        <fullName evidence="6">ABC transporter</fullName>
    </submittedName>
</protein>
<sequence length="254" mass="27579">MLSVENLSFTYGGFGVEEVTISVEKGEVLALIGPNGAGKSTLLKLMFGKLRPLNGRVTVDGKDVHSLSPGGRARLLGYVPQNHVPAFPFKAIDFVLLGAVSELGTFGSPARKHRRRAMELLGLFGLSKFSDRPYTSLSGGQIQMLLIARALMTSPKFLLLDEPTSHLDLRNSVRVLSTVKALSREGVGAVIVMHDPNMAALFADRIAVMKNGRIVHTGEPEEVLREETLEMVYETRFSVIDAGVRLAVPVLEVV</sequence>
<dbReference type="KEGG" id="teu:TEU_08415"/>
<dbReference type="AlphaFoldDB" id="A0A097QV50"/>
<dbReference type="FunFam" id="3.40.50.300:FF:000134">
    <property type="entry name" value="Iron-enterobactin ABC transporter ATP-binding protein"/>
    <property type="match status" value="1"/>
</dbReference>
<dbReference type="GO" id="GO:0016887">
    <property type="term" value="F:ATP hydrolysis activity"/>
    <property type="evidence" value="ECO:0007669"/>
    <property type="project" value="InterPro"/>
</dbReference>
<dbReference type="Gene3D" id="3.40.50.300">
    <property type="entry name" value="P-loop containing nucleotide triphosphate hydrolases"/>
    <property type="match status" value="1"/>
</dbReference>
<dbReference type="PROSITE" id="PS00211">
    <property type="entry name" value="ABC_TRANSPORTER_1"/>
    <property type="match status" value="1"/>
</dbReference>
<dbReference type="PROSITE" id="PS50893">
    <property type="entry name" value="ABC_TRANSPORTER_2"/>
    <property type="match status" value="1"/>
</dbReference>
<dbReference type="Pfam" id="PF00005">
    <property type="entry name" value="ABC_tran"/>
    <property type="match status" value="1"/>
</dbReference>
<dbReference type="HOGENOM" id="CLU_000604_1_11_2"/>
<dbReference type="STRING" id="1505907.TEU_08415"/>
<dbReference type="PANTHER" id="PTHR42794:SF1">
    <property type="entry name" value="HEMIN IMPORT ATP-BINDING PROTEIN HMUV"/>
    <property type="match status" value="1"/>
</dbReference>
<dbReference type="SUPFAM" id="SSF52540">
    <property type="entry name" value="P-loop containing nucleoside triphosphate hydrolases"/>
    <property type="match status" value="1"/>
</dbReference>
<evidence type="ECO:0000259" key="5">
    <source>
        <dbReference type="PROSITE" id="PS50893"/>
    </source>
</evidence>
<dbReference type="SMART" id="SM00382">
    <property type="entry name" value="AAA"/>
    <property type="match status" value="1"/>
</dbReference>
<evidence type="ECO:0000256" key="2">
    <source>
        <dbReference type="ARBA" id="ARBA00022741"/>
    </source>
</evidence>
<dbReference type="GeneID" id="25153456"/>
<dbReference type="InterPro" id="IPR017871">
    <property type="entry name" value="ABC_transporter-like_CS"/>
</dbReference>
<evidence type="ECO:0000256" key="4">
    <source>
        <dbReference type="ARBA" id="ARBA00022967"/>
    </source>
</evidence>
<dbReference type="RefSeq" id="WP_050003321.1">
    <property type="nucleotide sequence ID" value="NZ_CP008887.1"/>
</dbReference>
<feature type="domain" description="ABC transporter" evidence="5">
    <location>
        <begin position="2"/>
        <end position="236"/>
    </location>
</feature>
<name>A0A097QV50_9EURY</name>
<organism evidence="6 7">
    <name type="scientific">Thermococcus eurythermalis</name>
    <dbReference type="NCBI Taxonomy" id="1505907"/>
    <lineage>
        <taxon>Archaea</taxon>
        <taxon>Methanobacteriati</taxon>
        <taxon>Methanobacteriota</taxon>
        <taxon>Thermococci</taxon>
        <taxon>Thermococcales</taxon>
        <taxon>Thermococcaceae</taxon>
        <taxon>Thermococcus</taxon>
    </lineage>
</organism>
<evidence type="ECO:0000313" key="7">
    <source>
        <dbReference type="Proteomes" id="UP000029980"/>
    </source>
</evidence>
<dbReference type="Proteomes" id="UP000029980">
    <property type="component" value="Chromosome"/>
</dbReference>
<dbReference type="OrthoDB" id="24644at2157"/>
<dbReference type="GO" id="GO:0005524">
    <property type="term" value="F:ATP binding"/>
    <property type="evidence" value="ECO:0007669"/>
    <property type="project" value="UniProtKB-KW"/>
</dbReference>